<keyword evidence="2" id="KW-1185">Reference proteome</keyword>
<sequence length="272" mass="30410">MGASPQAPKQWQLTKIGTITSYESSRQSLIYVLSLDKNFVPFRDATWQKQTAANPRRGITNYGLPLLVKQKYSSELRNKTLASLKPEISQALGSLLDELRSIEDTKAMRIGITTPRSHPSSDRGQLRRRHFLSCILCKTRGCPHNTHNLMDCRYLPDRDRRPWAWSRMEMDDPDDPGAEECEPLDERSDLVVPPVQSGEPAALPVNIVQSPVLHTLYHQHPVQLTLDTSATSNMVHASSAQLYGFPITPASQMARQADGVTPMNVIGEVHCS</sequence>
<protein>
    <submittedName>
        <fullName evidence="1">Uncharacterized protein</fullName>
    </submittedName>
</protein>
<dbReference type="AlphaFoldDB" id="A0AAD9Q4W8"/>
<name>A0AAD9Q4W8_ACRCE</name>
<organism evidence="1 2">
    <name type="scientific">Acropora cervicornis</name>
    <name type="common">Staghorn coral</name>
    <dbReference type="NCBI Taxonomy" id="6130"/>
    <lineage>
        <taxon>Eukaryota</taxon>
        <taxon>Metazoa</taxon>
        <taxon>Cnidaria</taxon>
        <taxon>Anthozoa</taxon>
        <taxon>Hexacorallia</taxon>
        <taxon>Scleractinia</taxon>
        <taxon>Astrocoeniina</taxon>
        <taxon>Acroporidae</taxon>
        <taxon>Acropora</taxon>
    </lineage>
</organism>
<gene>
    <name evidence="1" type="ORF">P5673_023758</name>
</gene>
<comment type="caution">
    <text evidence="1">The sequence shown here is derived from an EMBL/GenBank/DDBJ whole genome shotgun (WGS) entry which is preliminary data.</text>
</comment>
<dbReference type="EMBL" id="JARQWQ010000067">
    <property type="protein sequence ID" value="KAK2554789.1"/>
    <property type="molecule type" value="Genomic_DNA"/>
</dbReference>
<dbReference type="Proteomes" id="UP001249851">
    <property type="component" value="Unassembled WGS sequence"/>
</dbReference>
<evidence type="ECO:0000313" key="1">
    <source>
        <dbReference type="EMBL" id="KAK2554789.1"/>
    </source>
</evidence>
<evidence type="ECO:0000313" key="2">
    <source>
        <dbReference type="Proteomes" id="UP001249851"/>
    </source>
</evidence>
<reference evidence="1" key="2">
    <citation type="journal article" date="2023" name="Science">
        <title>Genomic signatures of disease resistance in endangered staghorn corals.</title>
        <authorList>
            <person name="Vollmer S.V."/>
            <person name="Selwyn J.D."/>
            <person name="Despard B.A."/>
            <person name="Roesel C.L."/>
        </authorList>
    </citation>
    <scope>NUCLEOTIDE SEQUENCE</scope>
    <source>
        <strain evidence="1">K2</strain>
    </source>
</reference>
<proteinExistence type="predicted"/>
<accession>A0AAD9Q4W8</accession>
<reference evidence="1" key="1">
    <citation type="journal article" date="2023" name="G3 (Bethesda)">
        <title>Whole genome assembly and annotation of the endangered Caribbean coral Acropora cervicornis.</title>
        <authorList>
            <person name="Selwyn J.D."/>
            <person name="Vollmer S.V."/>
        </authorList>
    </citation>
    <scope>NUCLEOTIDE SEQUENCE</scope>
    <source>
        <strain evidence="1">K2</strain>
    </source>
</reference>